<evidence type="ECO:0000313" key="7">
    <source>
        <dbReference type="EMBL" id="KAH9319924.1"/>
    </source>
</evidence>
<dbReference type="AlphaFoldDB" id="A0AA38LCN0"/>
<proteinExistence type="predicted"/>
<feature type="domain" description="H15" evidence="6">
    <location>
        <begin position="1"/>
        <end position="64"/>
    </location>
</feature>
<evidence type="ECO:0000256" key="5">
    <source>
        <dbReference type="ARBA" id="ARBA00023242"/>
    </source>
</evidence>
<comment type="caution">
    <text evidence="7">The sequence shown here is derived from an EMBL/GenBank/DDBJ whole genome shotgun (WGS) entry which is preliminary data.</text>
</comment>
<evidence type="ECO:0000313" key="8">
    <source>
        <dbReference type="Proteomes" id="UP000824469"/>
    </source>
</evidence>
<evidence type="ECO:0000256" key="1">
    <source>
        <dbReference type="ARBA" id="ARBA00004123"/>
    </source>
</evidence>
<feature type="non-terminal residue" evidence="7">
    <location>
        <position position="68"/>
    </location>
</feature>
<sequence>MIKEAISALKEKGGSSPRAIAKFMEEKHKAVLPPNYKKTLAVQIKKLVVSGKLTKVKGSFKLSEEAKK</sequence>
<dbReference type="GO" id="GO:0000786">
    <property type="term" value="C:nucleosome"/>
    <property type="evidence" value="ECO:0007669"/>
    <property type="project" value="InterPro"/>
</dbReference>
<accession>A0AA38LCN0</accession>
<reference evidence="7 8" key="1">
    <citation type="journal article" date="2021" name="Nat. Plants">
        <title>The Taxus genome provides insights into paclitaxel biosynthesis.</title>
        <authorList>
            <person name="Xiong X."/>
            <person name="Gou J."/>
            <person name="Liao Q."/>
            <person name="Li Y."/>
            <person name="Zhou Q."/>
            <person name="Bi G."/>
            <person name="Li C."/>
            <person name="Du R."/>
            <person name="Wang X."/>
            <person name="Sun T."/>
            <person name="Guo L."/>
            <person name="Liang H."/>
            <person name="Lu P."/>
            <person name="Wu Y."/>
            <person name="Zhang Z."/>
            <person name="Ro D.K."/>
            <person name="Shang Y."/>
            <person name="Huang S."/>
            <person name="Yan J."/>
        </authorList>
    </citation>
    <scope>NUCLEOTIDE SEQUENCE [LARGE SCALE GENOMIC DNA]</scope>
    <source>
        <strain evidence="7">Ta-2019</strain>
    </source>
</reference>
<dbReference type="PANTHER" id="PTHR11467:SF36">
    <property type="entry name" value="HISTONE 24-RELATED"/>
    <property type="match status" value="1"/>
</dbReference>
<dbReference type="GO" id="GO:0006334">
    <property type="term" value="P:nucleosome assembly"/>
    <property type="evidence" value="ECO:0007669"/>
    <property type="project" value="InterPro"/>
</dbReference>
<dbReference type="PROSITE" id="PS51504">
    <property type="entry name" value="H15"/>
    <property type="match status" value="1"/>
</dbReference>
<protein>
    <recommendedName>
        <fullName evidence="6">H15 domain-containing protein</fullName>
    </recommendedName>
</protein>
<evidence type="ECO:0000256" key="4">
    <source>
        <dbReference type="ARBA" id="ARBA00023125"/>
    </source>
</evidence>
<dbReference type="GO" id="GO:0031492">
    <property type="term" value="F:nucleosomal DNA binding"/>
    <property type="evidence" value="ECO:0007669"/>
    <property type="project" value="TreeGrafter"/>
</dbReference>
<organism evidence="7 8">
    <name type="scientific">Taxus chinensis</name>
    <name type="common">Chinese yew</name>
    <name type="synonym">Taxus wallichiana var. chinensis</name>
    <dbReference type="NCBI Taxonomy" id="29808"/>
    <lineage>
        <taxon>Eukaryota</taxon>
        <taxon>Viridiplantae</taxon>
        <taxon>Streptophyta</taxon>
        <taxon>Embryophyta</taxon>
        <taxon>Tracheophyta</taxon>
        <taxon>Spermatophyta</taxon>
        <taxon>Pinopsida</taxon>
        <taxon>Pinidae</taxon>
        <taxon>Conifers II</taxon>
        <taxon>Cupressales</taxon>
        <taxon>Taxaceae</taxon>
        <taxon>Taxus</taxon>
    </lineage>
</organism>
<dbReference type="GO" id="GO:0005634">
    <property type="term" value="C:nucleus"/>
    <property type="evidence" value="ECO:0007669"/>
    <property type="project" value="UniProtKB-SubCell"/>
</dbReference>
<keyword evidence="4" id="KW-0238">DNA-binding</keyword>
<dbReference type="InterPro" id="IPR036390">
    <property type="entry name" value="WH_DNA-bd_sf"/>
</dbReference>
<comment type="subcellular location">
    <subcellularLocation>
        <location evidence="2">Chromosome</location>
    </subcellularLocation>
    <subcellularLocation>
        <location evidence="1">Nucleus</location>
    </subcellularLocation>
</comment>
<dbReference type="InterPro" id="IPR005818">
    <property type="entry name" value="Histone_H1/H5_H15"/>
</dbReference>
<keyword evidence="3" id="KW-0158">Chromosome</keyword>
<dbReference type="OMA" id="TARPPYF"/>
<keyword evidence="5" id="KW-0539">Nucleus</keyword>
<dbReference type="CDD" id="cd00073">
    <property type="entry name" value="H15"/>
    <property type="match status" value="1"/>
</dbReference>
<dbReference type="EMBL" id="JAHRHJ020000004">
    <property type="protein sequence ID" value="KAH9319924.1"/>
    <property type="molecule type" value="Genomic_DNA"/>
</dbReference>
<evidence type="ECO:0000259" key="6">
    <source>
        <dbReference type="PROSITE" id="PS51504"/>
    </source>
</evidence>
<dbReference type="GO" id="GO:0045910">
    <property type="term" value="P:negative regulation of DNA recombination"/>
    <property type="evidence" value="ECO:0007669"/>
    <property type="project" value="TreeGrafter"/>
</dbReference>
<dbReference type="GO" id="GO:0030261">
    <property type="term" value="P:chromosome condensation"/>
    <property type="evidence" value="ECO:0007669"/>
    <property type="project" value="TreeGrafter"/>
</dbReference>
<evidence type="ECO:0000256" key="3">
    <source>
        <dbReference type="ARBA" id="ARBA00022454"/>
    </source>
</evidence>
<evidence type="ECO:0000256" key="2">
    <source>
        <dbReference type="ARBA" id="ARBA00004286"/>
    </source>
</evidence>
<dbReference type="SMART" id="SM00526">
    <property type="entry name" value="H15"/>
    <property type="match status" value="1"/>
</dbReference>
<dbReference type="InterPro" id="IPR036388">
    <property type="entry name" value="WH-like_DNA-bd_sf"/>
</dbReference>
<name>A0AA38LCN0_TAXCH</name>
<dbReference type="PANTHER" id="PTHR11467">
    <property type="entry name" value="HISTONE H1"/>
    <property type="match status" value="1"/>
</dbReference>
<dbReference type="Gene3D" id="1.10.10.10">
    <property type="entry name" value="Winged helix-like DNA-binding domain superfamily/Winged helix DNA-binding domain"/>
    <property type="match status" value="1"/>
</dbReference>
<dbReference type="Proteomes" id="UP000824469">
    <property type="component" value="Unassembled WGS sequence"/>
</dbReference>
<dbReference type="SUPFAM" id="SSF46785">
    <property type="entry name" value="Winged helix' DNA-binding domain"/>
    <property type="match status" value="1"/>
</dbReference>
<dbReference type="Pfam" id="PF00538">
    <property type="entry name" value="Linker_histone"/>
    <property type="match status" value="1"/>
</dbReference>
<dbReference type="GO" id="GO:0003690">
    <property type="term" value="F:double-stranded DNA binding"/>
    <property type="evidence" value="ECO:0007669"/>
    <property type="project" value="TreeGrafter"/>
</dbReference>
<gene>
    <name evidence="7" type="ORF">KI387_021693</name>
</gene>
<keyword evidence="8" id="KW-1185">Reference proteome</keyword>